<dbReference type="Proteomes" id="UP000192273">
    <property type="component" value="Chromosome"/>
</dbReference>
<proteinExistence type="predicted"/>
<name>A0A1V0RRP4_9RHOB</name>
<accession>A0A1V0RRP4</accession>
<keyword evidence="2" id="KW-1185">Reference proteome</keyword>
<sequence>MLIRTPTLDRPKAEFSGFAQGDRLVMLPDFVSMIGALLPIALCGRSSL</sequence>
<protein>
    <submittedName>
        <fullName evidence="1">Uncharacterized protein</fullName>
    </submittedName>
</protein>
<organism evidence="1 2">
    <name type="scientific">Roseovarius mucosus</name>
    <dbReference type="NCBI Taxonomy" id="215743"/>
    <lineage>
        <taxon>Bacteria</taxon>
        <taxon>Pseudomonadati</taxon>
        <taxon>Pseudomonadota</taxon>
        <taxon>Alphaproteobacteria</taxon>
        <taxon>Rhodobacterales</taxon>
        <taxon>Roseobacteraceae</taxon>
        <taxon>Roseovarius</taxon>
    </lineage>
</organism>
<evidence type="ECO:0000313" key="2">
    <source>
        <dbReference type="Proteomes" id="UP000192273"/>
    </source>
</evidence>
<dbReference type="EMBL" id="CP020474">
    <property type="protein sequence ID" value="ARE84411.1"/>
    <property type="molecule type" value="Genomic_DNA"/>
</dbReference>
<gene>
    <name evidence="1" type="ORF">ROSMUCSMR3_02945</name>
</gene>
<evidence type="ECO:0000313" key="1">
    <source>
        <dbReference type="EMBL" id="ARE84411.1"/>
    </source>
</evidence>
<reference evidence="1 2" key="1">
    <citation type="submission" date="2017-03" db="EMBL/GenBank/DDBJ databases">
        <title>Genome Sequence of Roseovarius mucosus strain SMR3 Isolated from a culture of the Diatom Skeletonema marinoi.</title>
        <authorList>
            <person name="Topel M."/>
            <person name="Pinder M."/>
            <person name="Johansson O.N."/>
            <person name="Kourtchenko O."/>
            <person name="Godhe A."/>
            <person name="Clarke A.K."/>
        </authorList>
    </citation>
    <scope>NUCLEOTIDE SEQUENCE [LARGE SCALE GENOMIC DNA]</scope>
    <source>
        <strain evidence="1 2">SMR3</strain>
    </source>
</reference>
<dbReference type="AlphaFoldDB" id="A0A1V0RRP4"/>
<dbReference type="KEGG" id="rmm:ROSMUCSMR3_02945"/>